<accession>A0ABQ1LRC4</accession>
<reference evidence="2" key="1">
    <citation type="journal article" date="2019" name="Int. J. Syst. Evol. Microbiol.">
        <title>The Global Catalogue of Microorganisms (GCM) 10K type strain sequencing project: providing services to taxonomists for standard genome sequencing and annotation.</title>
        <authorList>
            <consortium name="The Broad Institute Genomics Platform"/>
            <consortium name="The Broad Institute Genome Sequencing Center for Infectious Disease"/>
            <person name="Wu L."/>
            <person name="Ma J."/>
        </authorList>
    </citation>
    <scope>NUCLEOTIDE SEQUENCE [LARGE SCALE GENOMIC DNA]</scope>
    <source>
        <strain evidence="2">CGMCC 1.15342</strain>
    </source>
</reference>
<gene>
    <name evidence="1" type="primary">porP</name>
    <name evidence="1" type="ORF">GCM10011386_20750</name>
</gene>
<dbReference type="InterPro" id="IPR019861">
    <property type="entry name" value="PorP/SprF_Bacteroidetes"/>
</dbReference>
<organism evidence="1 2">
    <name type="scientific">Parapedobacter defluvii</name>
    <dbReference type="NCBI Taxonomy" id="2045106"/>
    <lineage>
        <taxon>Bacteria</taxon>
        <taxon>Pseudomonadati</taxon>
        <taxon>Bacteroidota</taxon>
        <taxon>Sphingobacteriia</taxon>
        <taxon>Sphingobacteriales</taxon>
        <taxon>Sphingobacteriaceae</taxon>
        <taxon>Parapedobacter</taxon>
    </lineage>
</organism>
<name>A0ABQ1LRC4_9SPHI</name>
<dbReference type="Pfam" id="PF11751">
    <property type="entry name" value="PorP_SprF"/>
    <property type="match status" value="1"/>
</dbReference>
<keyword evidence="2" id="KW-1185">Reference proteome</keyword>
<evidence type="ECO:0000313" key="2">
    <source>
        <dbReference type="Proteomes" id="UP000597338"/>
    </source>
</evidence>
<dbReference type="EMBL" id="BMIK01000006">
    <property type="protein sequence ID" value="GGC28551.1"/>
    <property type="molecule type" value="Genomic_DNA"/>
</dbReference>
<evidence type="ECO:0000313" key="1">
    <source>
        <dbReference type="EMBL" id="GGC28551.1"/>
    </source>
</evidence>
<proteinExistence type="predicted"/>
<dbReference type="NCBIfam" id="TIGR03519">
    <property type="entry name" value="T9SS_PorP_fam"/>
    <property type="match status" value="1"/>
</dbReference>
<sequence>MSVNPGYTGYKEEWFGQLGLRSQWVGLEGAPQTGLLSLDGIVDPVGKRHGLGLQVIADRLGPQSATSAYANYAFRLRLNEEDTQRLSFGIGAGVTQYSLDGAVLDPIDGGDQAVPAGKISNWVPDVRFGVYYYNPKWYAGVSVMDLLSGDQSNNIFRWDNTTTDNIRRKRHMYFIGGALFGLGKGLDLRPSLLVKEDFKGPTSLDVNAMLIFGRRFWLGAGWRTGVTVFKREYNRVSGNSLSGRNSFSAITQIYLTNALRVGYSYDHIVSRLSSVQNGSHEITLGITFGPRADRVLSPRFF</sequence>
<comment type="caution">
    <text evidence="1">The sequence shown here is derived from an EMBL/GenBank/DDBJ whole genome shotgun (WGS) entry which is preliminary data.</text>
</comment>
<protein>
    <submittedName>
        <fullName evidence="1">Membrane protein</fullName>
    </submittedName>
</protein>
<dbReference type="Proteomes" id="UP000597338">
    <property type="component" value="Unassembled WGS sequence"/>
</dbReference>